<evidence type="ECO:0000259" key="19">
    <source>
        <dbReference type="PROSITE" id="PS51002"/>
    </source>
</evidence>
<organism evidence="21">
    <name type="scientific">Anadara consociata</name>
    <dbReference type="NCBI Taxonomy" id="2592665"/>
    <lineage>
        <taxon>Eukaryota</taxon>
        <taxon>Metazoa</taxon>
        <taxon>Spiralia</taxon>
        <taxon>Lophotrochozoa</taxon>
        <taxon>Mollusca</taxon>
        <taxon>Bivalvia</taxon>
        <taxon>Autobranchia</taxon>
        <taxon>Pteriomorphia</taxon>
        <taxon>Arcoida</taxon>
        <taxon>Arcoidea</taxon>
        <taxon>Arcidae</taxon>
        <taxon>Anadara</taxon>
    </lineage>
</organism>
<feature type="binding site" description="axial binding residue" evidence="17">
    <location>
        <position position="197"/>
    </location>
    <ligand>
        <name>heme b</name>
        <dbReference type="ChEBI" id="CHEBI:60344"/>
        <label>b562</label>
    </ligand>
    <ligandPart>
        <name>Fe</name>
        <dbReference type="ChEBI" id="CHEBI:18248"/>
    </ligandPart>
</feature>
<comment type="cofactor">
    <cofactor evidence="17">
        <name>heme</name>
        <dbReference type="ChEBI" id="CHEBI:30413"/>
    </cofactor>
    <text evidence="17">Binds 2 heme groups non-covalently.</text>
</comment>
<proteinExistence type="inferred from homology"/>
<sequence>MWLKDPQSLLSSGCGKMAVRKQHKLLSVFNQNLVDLPCPANLSAAWNFGSLLGVFLLSQIMTGVLLACHFTPSSDAAFSSIIHIMRDVQYGWIIRLIHANGASFFFMFLYAHIGRGLYYGSYFSWAGWNVGVVLLLMSMSIAFSGYVLPWGQMSYWAATVIINMFSAIPFFGTDVVEWMWGGYVVCDATLKRFFVFHFIMPLVMVVVVCVHLIFLHEVGASNPLGVSTYMLPFHPYYTWKDLVGVVVAWFWLSVVCFFMPYVFMDPTNFFPANPMKTPPHIQPEWYFLFAYSVLRAVPNKAGGIVALVLSVVILFFVPFLHWGKFRGLAFYPCCRVFFWCFVCNFMFLTWVGSMDVKEPFIFAGQVSTCIYFGYFVLAPILMVVEDSLFNPSSFGFLFRRMVGSESGSMAVNYKSTLVNSVLSSFFKSTEK</sequence>
<evidence type="ECO:0000256" key="9">
    <source>
        <dbReference type="ARBA" id="ARBA00022792"/>
    </source>
</evidence>
<comment type="cofactor">
    <cofactor evidence="18">
        <name>heme b</name>
        <dbReference type="ChEBI" id="CHEBI:60344"/>
    </cofactor>
    <text evidence="18">Binds 2 heme groups non-covalently.</text>
</comment>
<evidence type="ECO:0000256" key="14">
    <source>
        <dbReference type="ARBA" id="ARBA00023128"/>
    </source>
</evidence>
<keyword evidence="7 18" id="KW-0812">Transmembrane</keyword>
<comment type="subcellular location">
    <subcellularLocation>
        <location evidence="2">Mitochondrion inner membrane</location>
        <topology evidence="2">Multi-pass membrane protein</topology>
    </subcellularLocation>
</comment>
<dbReference type="InterPro" id="IPR048259">
    <property type="entry name" value="Cytochrome_b_N_euk/bac"/>
</dbReference>
<evidence type="ECO:0000256" key="6">
    <source>
        <dbReference type="ARBA" id="ARBA00022660"/>
    </source>
</evidence>
<geneLocation type="mitochondrion" evidence="21"/>
<evidence type="ECO:0000256" key="13">
    <source>
        <dbReference type="ARBA" id="ARBA00023075"/>
    </source>
</evidence>
<dbReference type="GO" id="GO:0008121">
    <property type="term" value="F:quinol-cytochrome-c reductase activity"/>
    <property type="evidence" value="ECO:0007669"/>
    <property type="project" value="InterPro"/>
</dbReference>
<keyword evidence="5 17" id="KW-0349">Heme</keyword>
<evidence type="ECO:0000256" key="15">
    <source>
        <dbReference type="ARBA" id="ARBA00023136"/>
    </source>
</evidence>
<dbReference type="InterPro" id="IPR036150">
    <property type="entry name" value="Cyt_b/b6_C_sf"/>
</dbReference>
<keyword evidence="4 18" id="KW-0813">Transport</keyword>
<dbReference type="Pfam" id="PF00033">
    <property type="entry name" value="Cytochrome_B"/>
    <property type="match status" value="1"/>
</dbReference>
<dbReference type="GO" id="GO:0016491">
    <property type="term" value="F:oxidoreductase activity"/>
    <property type="evidence" value="ECO:0007669"/>
    <property type="project" value="UniProtKB-UniRule"/>
</dbReference>
<dbReference type="GO" id="GO:0046872">
    <property type="term" value="F:metal ion binding"/>
    <property type="evidence" value="ECO:0007669"/>
    <property type="project" value="UniProtKB-UniRule"/>
</dbReference>
<dbReference type="GO" id="GO:0045275">
    <property type="term" value="C:respiratory chain complex III"/>
    <property type="evidence" value="ECO:0007669"/>
    <property type="project" value="InterPro"/>
</dbReference>
<dbReference type="AlphaFoldDB" id="A0A7D0GJ24"/>
<feature type="transmembrane region" description="Helical" evidence="18">
    <location>
        <begin position="328"/>
        <end position="348"/>
    </location>
</feature>
<evidence type="ECO:0000256" key="3">
    <source>
        <dbReference type="ARBA" id="ARBA00013531"/>
    </source>
</evidence>
<feature type="binding site" description="axial binding residue" evidence="17">
    <location>
        <position position="98"/>
    </location>
    <ligand>
        <name>heme b</name>
        <dbReference type="ChEBI" id="CHEBI:60344"/>
        <label>b562</label>
    </ligand>
    <ligandPart>
        <name>Fe</name>
        <dbReference type="ChEBI" id="CHEBI:18248"/>
    </ligandPart>
</feature>
<feature type="transmembrane region" description="Helical" evidence="18">
    <location>
        <begin position="155"/>
        <end position="173"/>
    </location>
</feature>
<dbReference type="InterPro" id="IPR016174">
    <property type="entry name" value="Di-haem_cyt_TM"/>
</dbReference>
<dbReference type="Gene3D" id="1.20.810.10">
    <property type="entry name" value="Cytochrome Bc1 Complex, Chain C"/>
    <property type="match status" value="1"/>
</dbReference>
<dbReference type="InterPro" id="IPR048260">
    <property type="entry name" value="Cytochrome_b_C_euk/bac"/>
</dbReference>
<evidence type="ECO:0000256" key="7">
    <source>
        <dbReference type="ARBA" id="ARBA00022692"/>
    </source>
</evidence>
<feature type="domain" description="Cytochrome b/b6 C-terminal region profile" evidence="20">
    <location>
        <begin position="223"/>
        <end position="392"/>
    </location>
</feature>
<dbReference type="InterPro" id="IPR005798">
    <property type="entry name" value="Cyt_b/b6_C"/>
</dbReference>
<feature type="transmembrane region" description="Helical" evidence="18">
    <location>
        <begin position="51"/>
        <end position="71"/>
    </location>
</feature>
<comment type="similarity">
    <text evidence="18">Belongs to the cytochrome b family.</text>
</comment>
<feature type="transmembrane region" description="Helical" evidence="18">
    <location>
        <begin position="301"/>
        <end position="321"/>
    </location>
</feature>
<dbReference type="GO" id="GO:0006122">
    <property type="term" value="P:mitochondrial electron transport, ubiquinol to cytochrome c"/>
    <property type="evidence" value="ECO:0007669"/>
    <property type="project" value="TreeGrafter"/>
</dbReference>
<feature type="binding site" description="axial binding residue" evidence="17">
    <location>
        <position position="211"/>
    </location>
    <ligand>
        <name>heme b</name>
        <dbReference type="ChEBI" id="CHEBI:60344"/>
        <label>b566</label>
    </ligand>
    <ligandPart>
        <name>Fe</name>
        <dbReference type="ChEBI" id="CHEBI:18248"/>
    </ligandPart>
</feature>
<dbReference type="InterPro" id="IPR005797">
    <property type="entry name" value="Cyt_b/b6_N"/>
</dbReference>
<keyword evidence="10 18" id="KW-0249">Electron transport</keyword>
<dbReference type="CDD" id="cd00290">
    <property type="entry name" value="cytochrome_b_C"/>
    <property type="match status" value="1"/>
</dbReference>
<evidence type="ECO:0000256" key="4">
    <source>
        <dbReference type="ARBA" id="ARBA00022448"/>
    </source>
</evidence>
<accession>A0A7D0GJ24</accession>
<keyword evidence="9" id="KW-0999">Mitochondrion inner membrane</keyword>
<gene>
    <name evidence="21" type="primary">Cytb</name>
</gene>
<keyword evidence="12 17" id="KW-0408">Iron</keyword>
<dbReference type="PROSITE" id="PS51003">
    <property type="entry name" value="CYTB_CTER"/>
    <property type="match status" value="1"/>
</dbReference>
<dbReference type="PROSITE" id="PS51002">
    <property type="entry name" value="CYTB_NTER"/>
    <property type="match status" value="1"/>
</dbReference>
<feature type="transmembrane region" description="Helical" evidence="18">
    <location>
        <begin position="242"/>
        <end position="263"/>
    </location>
</feature>
<dbReference type="SUPFAM" id="SSF81342">
    <property type="entry name" value="Transmembrane di-heme cytochromes"/>
    <property type="match status" value="1"/>
</dbReference>
<keyword evidence="13" id="KW-0830">Ubiquinone</keyword>
<reference evidence="21" key="1">
    <citation type="submission" date="2018-06" db="EMBL/GenBank/DDBJ databases">
        <authorList>
            <person name="Sun S."/>
            <person name="Li Q."/>
            <person name="Kong L."/>
            <person name="Yu H."/>
        </authorList>
    </citation>
    <scope>NUCLEOTIDE SEQUENCE</scope>
</reference>
<protein>
    <recommendedName>
        <fullName evidence="3 18">Cytochrome b</fullName>
    </recommendedName>
</protein>
<keyword evidence="14 18" id="KW-0496">Mitochondrion</keyword>
<keyword evidence="15 18" id="KW-0472">Membrane</keyword>
<evidence type="ECO:0000256" key="5">
    <source>
        <dbReference type="ARBA" id="ARBA00022617"/>
    </source>
</evidence>
<evidence type="ECO:0000256" key="8">
    <source>
        <dbReference type="ARBA" id="ARBA00022723"/>
    </source>
</evidence>
<dbReference type="PANTHER" id="PTHR19271">
    <property type="entry name" value="CYTOCHROME B"/>
    <property type="match status" value="1"/>
</dbReference>
<evidence type="ECO:0000256" key="1">
    <source>
        <dbReference type="ARBA" id="ARBA00002566"/>
    </source>
</evidence>
<keyword evidence="6 18" id="KW-0679">Respiratory chain</keyword>
<dbReference type="EMBL" id="MH535977">
    <property type="protein sequence ID" value="QDH82318.1"/>
    <property type="molecule type" value="Genomic_DNA"/>
</dbReference>
<evidence type="ECO:0000256" key="12">
    <source>
        <dbReference type="ARBA" id="ARBA00023004"/>
    </source>
</evidence>
<evidence type="ECO:0000259" key="20">
    <source>
        <dbReference type="PROSITE" id="PS51003"/>
    </source>
</evidence>
<keyword evidence="8 17" id="KW-0479">Metal-binding</keyword>
<dbReference type="GO" id="GO:0005743">
    <property type="term" value="C:mitochondrial inner membrane"/>
    <property type="evidence" value="ECO:0007669"/>
    <property type="project" value="UniProtKB-SubCell"/>
</dbReference>
<dbReference type="Pfam" id="PF00032">
    <property type="entry name" value="Cytochrom_B_C"/>
    <property type="match status" value="1"/>
</dbReference>
<dbReference type="InterPro" id="IPR030689">
    <property type="entry name" value="Cytochrome_b"/>
</dbReference>
<dbReference type="SUPFAM" id="SSF81648">
    <property type="entry name" value="a domain/subunit of cytochrome bc1 complex (Ubiquinol-cytochrome c reductase)"/>
    <property type="match status" value="1"/>
</dbReference>
<name>A0A7D0GJ24_9BIVA</name>
<evidence type="ECO:0000256" key="17">
    <source>
        <dbReference type="PIRSR" id="PIRSR038885-2"/>
    </source>
</evidence>
<evidence type="ECO:0000256" key="10">
    <source>
        <dbReference type="ARBA" id="ARBA00022982"/>
    </source>
</evidence>
<dbReference type="PANTHER" id="PTHR19271:SF16">
    <property type="entry name" value="CYTOCHROME B"/>
    <property type="match status" value="1"/>
</dbReference>
<feature type="binding site" evidence="16">
    <location>
        <position position="216"/>
    </location>
    <ligand>
        <name>a ubiquinone</name>
        <dbReference type="ChEBI" id="CHEBI:16389"/>
    </ligand>
</feature>
<evidence type="ECO:0000313" key="21">
    <source>
        <dbReference type="EMBL" id="QDH82318.1"/>
    </source>
</evidence>
<evidence type="ECO:0000256" key="11">
    <source>
        <dbReference type="ARBA" id="ARBA00022989"/>
    </source>
</evidence>
<comment type="function">
    <text evidence="1 18">Component of the ubiquinol-cytochrome c reductase complex (complex III or cytochrome b-c1 complex) that is part of the mitochondrial respiratory chain. The b-c1 complex mediates electron transfer from ubiquinol to cytochrome c. Contributes to the generation of a proton gradient across the mitochondrial membrane that is then used for ATP synthesis.</text>
</comment>
<keyword evidence="11 18" id="KW-1133">Transmembrane helix</keyword>
<dbReference type="CDD" id="cd00284">
    <property type="entry name" value="Cytochrome_b_N"/>
    <property type="match status" value="1"/>
</dbReference>
<feature type="domain" description="Cytochrome b/b6 N-terminal region profile" evidence="19">
    <location>
        <begin position="1"/>
        <end position="224"/>
    </location>
</feature>
<dbReference type="PIRSF" id="PIRSF038885">
    <property type="entry name" value="COB"/>
    <property type="match status" value="1"/>
</dbReference>
<dbReference type="InterPro" id="IPR027387">
    <property type="entry name" value="Cytb/b6-like_sf"/>
</dbReference>
<evidence type="ECO:0000256" key="2">
    <source>
        <dbReference type="ARBA" id="ARBA00004448"/>
    </source>
</evidence>
<feature type="binding site" description="axial binding residue" evidence="17">
    <location>
        <position position="112"/>
    </location>
    <ligand>
        <name>heme b</name>
        <dbReference type="ChEBI" id="CHEBI:60344"/>
        <label>b566</label>
    </ligand>
    <ligandPart>
        <name>Fe</name>
        <dbReference type="ChEBI" id="CHEBI:18248"/>
    </ligandPart>
</feature>
<evidence type="ECO:0000256" key="18">
    <source>
        <dbReference type="RuleBase" id="RU362117"/>
    </source>
</evidence>
<feature type="transmembrane region" description="Helical" evidence="18">
    <location>
        <begin position="92"/>
        <end position="113"/>
    </location>
</feature>
<evidence type="ECO:0000256" key="16">
    <source>
        <dbReference type="PIRSR" id="PIRSR038885-1"/>
    </source>
</evidence>
<feature type="transmembrane region" description="Helical" evidence="18">
    <location>
        <begin position="125"/>
        <end position="148"/>
    </location>
</feature>
<feature type="transmembrane region" description="Helical" evidence="18">
    <location>
        <begin position="360"/>
        <end position="384"/>
    </location>
</feature>
<feature type="transmembrane region" description="Helical" evidence="18">
    <location>
        <begin position="193"/>
        <end position="215"/>
    </location>
</feature>